<dbReference type="RefSeq" id="WP_264501401.1">
    <property type="nucleotide sequence ID" value="NZ_JAPDDS010000006.1"/>
</dbReference>
<accession>A0ABT3FPF2</accession>
<gene>
    <name evidence="1" type="ORF">OKA04_11950</name>
</gene>
<dbReference type="EMBL" id="JAPDDS010000006">
    <property type="protein sequence ID" value="MCW1885444.1"/>
    <property type="molecule type" value="Genomic_DNA"/>
</dbReference>
<evidence type="ECO:0008006" key="3">
    <source>
        <dbReference type="Google" id="ProtNLM"/>
    </source>
</evidence>
<organism evidence="1 2">
    <name type="scientific">Luteolibacter flavescens</name>
    <dbReference type="NCBI Taxonomy" id="1859460"/>
    <lineage>
        <taxon>Bacteria</taxon>
        <taxon>Pseudomonadati</taxon>
        <taxon>Verrucomicrobiota</taxon>
        <taxon>Verrucomicrobiia</taxon>
        <taxon>Verrucomicrobiales</taxon>
        <taxon>Verrucomicrobiaceae</taxon>
        <taxon>Luteolibacter</taxon>
    </lineage>
</organism>
<sequence>MDATRGQGMMSGKGAGLRMMAAAAVTAAVLVLLPSCGSCGSGRPPMVERGVKYQRVTIGAYGSGDAIALSSKDARRLVGLLGDCRLVVPDVPPDTMVSWSMEYVVHLQPGAQPADQDPGVTFTADRVLLHACCIRDGTQREIRELLDPYMDRIDEASRRGRTPYTVQR</sequence>
<protein>
    <recommendedName>
        <fullName evidence="3">Lipoprotein</fullName>
    </recommendedName>
</protein>
<dbReference type="Proteomes" id="UP001207930">
    <property type="component" value="Unassembled WGS sequence"/>
</dbReference>
<evidence type="ECO:0000313" key="1">
    <source>
        <dbReference type="EMBL" id="MCW1885444.1"/>
    </source>
</evidence>
<keyword evidence="2" id="KW-1185">Reference proteome</keyword>
<comment type="caution">
    <text evidence="1">The sequence shown here is derived from an EMBL/GenBank/DDBJ whole genome shotgun (WGS) entry which is preliminary data.</text>
</comment>
<evidence type="ECO:0000313" key="2">
    <source>
        <dbReference type="Proteomes" id="UP001207930"/>
    </source>
</evidence>
<name>A0ABT3FPF2_9BACT</name>
<proteinExistence type="predicted"/>
<reference evidence="1 2" key="1">
    <citation type="submission" date="2022-10" db="EMBL/GenBank/DDBJ databases">
        <title>Luteolibacter flavescens strain MCCC 1K03193, whole genome shotgun sequencing project.</title>
        <authorList>
            <person name="Zhao G."/>
            <person name="Shen L."/>
        </authorList>
    </citation>
    <scope>NUCLEOTIDE SEQUENCE [LARGE SCALE GENOMIC DNA]</scope>
    <source>
        <strain evidence="1 2">MCCC 1K03193</strain>
    </source>
</reference>